<organism evidence="2">
    <name type="scientific">Sarcoptes scabiei</name>
    <name type="common">Itch mite</name>
    <name type="synonym">Acarus scabiei</name>
    <dbReference type="NCBI Taxonomy" id="52283"/>
    <lineage>
        <taxon>Eukaryota</taxon>
        <taxon>Metazoa</taxon>
        <taxon>Ecdysozoa</taxon>
        <taxon>Arthropoda</taxon>
        <taxon>Chelicerata</taxon>
        <taxon>Arachnida</taxon>
        <taxon>Acari</taxon>
        <taxon>Acariformes</taxon>
        <taxon>Sarcoptiformes</taxon>
        <taxon>Astigmata</taxon>
        <taxon>Psoroptidia</taxon>
        <taxon>Sarcoptoidea</taxon>
        <taxon>Sarcoptidae</taxon>
        <taxon>Sarcoptinae</taxon>
        <taxon>Sarcoptes</taxon>
    </lineage>
</organism>
<dbReference type="EMBL" id="WVUK01000043">
    <property type="protein sequence ID" value="KAF7496015.1"/>
    <property type="molecule type" value="Genomic_DNA"/>
</dbReference>
<keyword evidence="4" id="KW-1185">Reference proteome</keyword>
<evidence type="ECO:0000313" key="3">
    <source>
        <dbReference type="EnsemblMetazoa" id="KAF7496015.1"/>
    </source>
</evidence>
<dbReference type="AlphaFoldDB" id="A0A834RF10"/>
<evidence type="ECO:0000256" key="1">
    <source>
        <dbReference type="SAM" id="SignalP"/>
    </source>
</evidence>
<feature type="chain" id="PRO_5038259384" evidence="1">
    <location>
        <begin position="24"/>
        <end position="363"/>
    </location>
</feature>
<protein>
    <submittedName>
        <fullName evidence="2 3">Uncharacterized protein</fullName>
    </submittedName>
</protein>
<evidence type="ECO:0000313" key="4">
    <source>
        <dbReference type="Proteomes" id="UP000070412"/>
    </source>
</evidence>
<reference evidence="4" key="1">
    <citation type="journal article" date="2020" name="PLoS Negl. Trop. Dis.">
        <title>High-quality nuclear genome for Sarcoptes scabiei-A critical resource for a neglected parasite.</title>
        <authorList>
            <person name="Korhonen P.K."/>
            <person name="Gasser R.B."/>
            <person name="Ma G."/>
            <person name="Wang T."/>
            <person name="Stroehlein A.J."/>
            <person name="Young N.D."/>
            <person name="Ang C.S."/>
            <person name="Fernando D.D."/>
            <person name="Lu H.C."/>
            <person name="Taylor S."/>
            <person name="Reynolds S.L."/>
            <person name="Mofiz E."/>
            <person name="Najaraj S.H."/>
            <person name="Gowda H."/>
            <person name="Madugundu A."/>
            <person name="Renuse S."/>
            <person name="Holt D."/>
            <person name="Pandey A."/>
            <person name="Papenfuss A.T."/>
            <person name="Fischer K."/>
        </authorList>
    </citation>
    <scope>NUCLEOTIDE SEQUENCE [LARGE SCALE GENOMIC DNA]</scope>
</reference>
<dbReference type="Proteomes" id="UP000070412">
    <property type="component" value="Unassembled WGS sequence"/>
</dbReference>
<sequence>MQSNILIFLNISTFAVLILIAECLHLQPRRWSASVLEIPNLYGGTNAYKSEILTRRNFSEPIASDIYDKLDDHHNDDSKSREENWTIEEIYENNVIENPYQRIPSERQIDIHPLVYDHQYPQQSIINVKGGEKPLKVIFRSHSSPMVVKQIHKPWRPHSMEQTNSQDAPTKVMHAVMRPVIQEVREIIQPYRKVTQEIRPVLEEIQTLVAKDVKQKHHHQMDEIANRVHQFQPPRKMSNQIIPHSSSIHPSPIEAIEANLQQESTQHQTTNAIQSSRIESIVRNDATKYSTNEFEPIDRTKLFGSIENPDKSITIGSIFDSKPTKLSSNTIPSIPYESYFRLTDRFNSRPKMPVSKLSFYENI</sequence>
<keyword evidence="1" id="KW-0732">Signal</keyword>
<name>A0A834RF10_SARSC</name>
<dbReference type="EnsemblMetazoa" id="SSS_1004s_mrna">
    <property type="protein sequence ID" value="KAF7496015.1"/>
    <property type="gene ID" value="SSS_1004"/>
</dbReference>
<reference evidence="2" key="2">
    <citation type="submission" date="2020-01" db="EMBL/GenBank/DDBJ databases">
        <authorList>
            <person name="Korhonen P.K.K."/>
            <person name="Guangxu M.G."/>
            <person name="Wang T.W."/>
            <person name="Stroehlein A.J.S."/>
            <person name="Young N.D."/>
            <person name="Ang C.-S.A."/>
            <person name="Fernando D.W.F."/>
            <person name="Lu H.L."/>
            <person name="Taylor S.T."/>
            <person name="Ehtesham M.E.M."/>
            <person name="Najaraj S.H.N."/>
            <person name="Harsha G.H.G."/>
            <person name="Madugundu A.M."/>
            <person name="Renuse S.R."/>
            <person name="Holt D.H."/>
            <person name="Pandey A.P."/>
            <person name="Papenfuss A.P."/>
            <person name="Gasser R.B.G."/>
            <person name="Fischer K.F."/>
        </authorList>
    </citation>
    <scope>NUCLEOTIDE SEQUENCE</scope>
    <source>
        <strain evidence="2">SSS_KF_BRIS2020</strain>
    </source>
</reference>
<gene>
    <name evidence="2" type="ORF">SSS_1004</name>
</gene>
<reference evidence="3" key="3">
    <citation type="submission" date="2022-06" db="UniProtKB">
        <authorList>
            <consortium name="EnsemblMetazoa"/>
        </authorList>
    </citation>
    <scope>IDENTIFICATION</scope>
</reference>
<proteinExistence type="predicted"/>
<accession>A0A834RF10</accession>
<evidence type="ECO:0000313" key="2">
    <source>
        <dbReference type="EMBL" id="KAF7496015.1"/>
    </source>
</evidence>
<feature type="signal peptide" evidence="1">
    <location>
        <begin position="1"/>
        <end position="23"/>
    </location>
</feature>